<accession>A0A1I0L6K0</accession>
<keyword evidence="2" id="KW-1185">Reference proteome</keyword>
<dbReference type="EMBL" id="FOIJ01000020">
    <property type="protein sequence ID" value="SEU35245.1"/>
    <property type="molecule type" value="Genomic_DNA"/>
</dbReference>
<name>A0A1I0L6K0_9BACT</name>
<sequence>MNRRASAWTVILTVTLGALPSWAQVLELHQSASPLMSMPDRGVFEELLFSFADPDRALEGGFVAPSLTLGIRARAWAFLPTRDHQQRDALKALSQPARDVTLSELPAGQHLASFLELGPDGGQVRVRDLGPRLGRSDSALNREFNEALDVLHVPKTAAVVSAGVLALGILHQMGTSKARNLGLPSSVRGRLLGGRMNASVRLTSEPRFQNARADMALRVNLPRLSLAALSIEQLEVGGAAARTPEGILLDTRWANLRGRMSWLELSVGVHSSYADPNLWTVLETGVQRDRFSVRTVLSQQWKTARYRFMATSTLRTGPVLSGLFLGTQDNLRKTFGLVGMGSF</sequence>
<organism evidence="1 2">
    <name type="scientific">Stigmatella erecta</name>
    <dbReference type="NCBI Taxonomy" id="83460"/>
    <lineage>
        <taxon>Bacteria</taxon>
        <taxon>Pseudomonadati</taxon>
        <taxon>Myxococcota</taxon>
        <taxon>Myxococcia</taxon>
        <taxon>Myxococcales</taxon>
        <taxon>Cystobacterineae</taxon>
        <taxon>Archangiaceae</taxon>
        <taxon>Stigmatella</taxon>
    </lineage>
</organism>
<reference evidence="2" key="1">
    <citation type="submission" date="2016-10" db="EMBL/GenBank/DDBJ databases">
        <authorList>
            <person name="Varghese N."/>
            <person name="Submissions S."/>
        </authorList>
    </citation>
    <scope>NUCLEOTIDE SEQUENCE [LARGE SCALE GENOMIC DNA]</scope>
    <source>
        <strain evidence="2">DSM 16858</strain>
    </source>
</reference>
<dbReference type="AlphaFoldDB" id="A0A1I0L6K0"/>
<protein>
    <submittedName>
        <fullName evidence="1">Uncharacterized protein</fullName>
    </submittedName>
</protein>
<evidence type="ECO:0000313" key="1">
    <source>
        <dbReference type="EMBL" id="SEU35245.1"/>
    </source>
</evidence>
<dbReference type="Proteomes" id="UP000199181">
    <property type="component" value="Unassembled WGS sequence"/>
</dbReference>
<proteinExistence type="predicted"/>
<evidence type="ECO:0000313" key="2">
    <source>
        <dbReference type="Proteomes" id="UP000199181"/>
    </source>
</evidence>
<gene>
    <name evidence="1" type="ORF">SAMN05443639_12026</name>
</gene>